<dbReference type="PROSITE" id="PS50943">
    <property type="entry name" value="HTH_CROC1"/>
    <property type="match status" value="1"/>
</dbReference>
<feature type="region of interest" description="Disordered" evidence="1">
    <location>
        <begin position="19"/>
        <end position="41"/>
    </location>
</feature>
<feature type="domain" description="HTH cro/C1-type" evidence="2">
    <location>
        <begin position="8"/>
        <end position="62"/>
    </location>
</feature>
<dbReference type="InterPro" id="IPR010982">
    <property type="entry name" value="Lambda_DNA-bd_dom_sf"/>
</dbReference>
<gene>
    <name evidence="3" type="ORF">UFOVP368_49</name>
</gene>
<dbReference type="Pfam" id="PF01381">
    <property type="entry name" value="HTH_3"/>
    <property type="match status" value="1"/>
</dbReference>
<protein>
    <submittedName>
        <fullName evidence="3">HTH_XRE domain containing protein</fullName>
    </submittedName>
</protein>
<dbReference type="SUPFAM" id="SSF47413">
    <property type="entry name" value="lambda repressor-like DNA-binding domains"/>
    <property type="match status" value="1"/>
</dbReference>
<dbReference type="EMBL" id="LR798303">
    <property type="protein sequence ID" value="CAB5223003.1"/>
    <property type="molecule type" value="Genomic_DNA"/>
</dbReference>
<evidence type="ECO:0000259" key="2">
    <source>
        <dbReference type="PROSITE" id="PS50943"/>
    </source>
</evidence>
<organism evidence="3">
    <name type="scientific">uncultured Caudovirales phage</name>
    <dbReference type="NCBI Taxonomy" id="2100421"/>
    <lineage>
        <taxon>Viruses</taxon>
        <taxon>Duplodnaviria</taxon>
        <taxon>Heunggongvirae</taxon>
        <taxon>Uroviricota</taxon>
        <taxon>Caudoviricetes</taxon>
        <taxon>Peduoviridae</taxon>
        <taxon>Maltschvirus</taxon>
        <taxon>Maltschvirus maltsch</taxon>
    </lineage>
</organism>
<dbReference type="Gene3D" id="1.10.260.40">
    <property type="entry name" value="lambda repressor-like DNA-binding domains"/>
    <property type="match status" value="1"/>
</dbReference>
<evidence type="ECO:0000256" key="1">
    <source>
        <dbReference type="SAM" id="MobiDB-lite"/>
    </source>
</evidence>
<dbReference type="CDD" id="cd00093">
    <property type="entry name" value="HTH_XRE"/>
    <property type="match status" value="1"/>
</dbReference>
<name>A0A6J7X6Y0_9CAUD</name>
<evidence type="ECO:0000313" key="3">
    <source>
        <dbReference type="EMBL" id="CAB5223003.1"/>
    </source>
</evidence>
<dbReference type="InterPro" id="IPR001387">
    <property type="entry name" value="Cro/C1-type_HTH"/>
</dbReference>
<dbReference type="GO" id="GO:0003677">
    <property type="term" value="F:DNA binding"/>
    <property type="evidence" value="ECO:0007669"/>
    <property type="project" value="InterPro"/>
</dbReference>
<dbReference type="SMART" id="SM00530">
    <property type="entry name" value="HTH_XRE"/>
    <property type="match status" value="1"/>
</dbReference>
<sequence>MTSYSDTIKAYLAGSGKSERELAERAETTQTSINRYRNGGRFPDADTARRIDQATQGAVPFAVWQAEFMTRSGLAA</sequence>
<accession>A0A6J7X6Y0</accession>
<proteinExistence type="predicted"/>
<reference evidence="3" key="1">
    <citation type="submission" date="2020-05" db="EMBL/GenBank/DDBJ databases">
        <authorList>
            <person name="Chiriac C."/>
            <person name="Salcher M."/>
            <person name="Ghai R."/>
            <person name="Kavagutti S V."/>
        </authorList>
    </citation>
    <scope>NUCLEOTIDE SEQUENCE</scope>
</reference>